<dbReference type="AlphaFoldDB" id="I3SZI9"/>
<dbReference type="PROSITE" id="PS51174">
    <property type="entry name" value="BARWIN_3"/>
    <property type="match status" value="1"/>
</dbReference>
<dbReference type="ExpressionAtlas" id="I3SZI9">
    <property type="expression patterns" value="differential"/>
</dbReference>
<dbReference type="FunFam" id="2.40.40.10:FF:000007">
    <property type="entry name" value="Papaya barwin-like protein"/>
    <property type="match status" value="1"/>
</dbReference>
<reference evidence="5" key="1">
    <citation type="submission" date="2012-05" db="EMBL/GenBank/DDBJ databases">
        <authorList>
            <person name="Krishnakumar V."/>
            <person name="Cheung F."/>
            <person name="Xiao Y."/>
            <person name="Chan A."/>
            <person name="Moskal W.A."/>
            <person name="Town C.D."/>
        </authorList>
    </citation>
    <scope>NUCLEOTIDE SEQUENCE</scope>
</reference>
<dbReference type="InterPro" id="IPR036908">
    <property type="entry name" value="RlpA-like_sf"/>
</dbReference>
<protein>
    <recommendedName>
        <fullName evidence="4">Barwin domain-containing protein</fullName>
    </recommendedName>
</protein>
<feature type="chain" id="PRO_5003679784" description="Barwin domain-containing protein" evidence="3">
    <location>
        <begin position="25"/>
        <end position="144"/>
    </location>
</feature>
<dbReference type="GO" id="GO:0050832">
    <property type="term" value="P:defense response to fungus"/>
    <property type="evidence" value="ECO:0007669"/>
    <property type="project" value="InterPro"/>
</dbReference>
<feature type="signal peptide" evidence="3">
    <location>
        <begin position="1"/>
        <end position="24"/>
    </location>
</feature>
<dbReference type="EMBL" id="BT145887">
    <property type="protein sequence ID" value="AFK45681.1"/>
    <property type="molecule type" value="mRNA"/>
</dbReference>
<keyword evidence="1" id="KW-0147">Chitin-binding</keyword>
<evidence type="ECO:0000313" key="5">
    <source>
        <dbReference type="EMBL" id="AFK45681.1"/>
    </source>
</evidence>
<dbReference type="PANTHER" id="PTHR46351:SF6">
    <property type="entry name" value="PATHOGENESIS-RELATED PROTEIN PR-4A"/>
    <property type="match status" value="1"/>
</dbReference>
<dbReference type="InterPro" id="IPR018226">
    <property type="entry name" value="Barwin_CS"/>
</dbReference>
<dbReference type="GO" id="GO:0008061">
    <property type="term" value="F:chitin binding"/>
    <property type="evidence" value="ECO:0007669"/>
    <property type="project" value="UniProtKB-KW"/>
</dbReference>
<dbReference type="PROSITE" id="PS00771">
    <property type="entry name" value="BARWIN_1"/>
    <property type="match status" value="1"/>
</dbReference>
<dbReference type="PANTHER" id="PTHR46351">
    <property type="entry name" value="WOUND-INDUCED PROTEIN WIN2"/>
    <property type="match status" value="1"/>
</dbReference>
<dbReference type="InterPro" id="IPR044301">
    <property type="entry name" value="PR4"/>
</dbReference>
<dbReference type="GO" id="GO:0004540">
    <property type="term" value="F:RNA nuclease activity"/>
    <property type="evidence" value="ECO:0007669"/>
    <property type="project" value="InterPro"/>
</dbReference>
<sequence length="144" mass="16185">MESTQRKLSLLVFCFLVGMMSVSGQSANGVRSTYHLYNPQNINWDYNRASVYCATWDANQPLEWRKKYGWTAFCGPQGPRGRDSCGKCLRVKNTATGAQETVRIVDQCANGGLDLDVDVFKRIDTNGQGYQKGHLIVDYVFVNC</sequence>
<evidence type="ECO:0000256" key="2">
    <source>
        <dbReference type="ARBA" id="ARBA00023157"/>
    </source>
</evidence>
<dbReference type="CDD" id="cd22777">
    <property type="entry name" value="DPBB_barwin-like"/>
    <property type="match status" value="1"/>
</dbReference>
<proteinExistence type="evidence at transcript level"/>
<dbReference type="GO" id="GO:0042742">
    <property type="term" value="P:defense response to bacterium"/>
    <property type="evidence" value="ECO:0007669"/>
    <property type="project" value="InterPro"/>
</dbReference>
<name>I3SZI9_MEDTR</name>
<dbReference type="PRINTS" id="PR00602">
    <property type="entry name" value="BARWIN"/>
</dbReference>
<keyword evidence="3" id="KW-0732">Signal</keyword>
<dbReference type="Pfam" id="PF00967">
    <property type="entry name" value="Barwin"/>
    <property type="match status" value="1"/>
</dbReference>
<evidence type="ECO:0000259" key="4">
    <source>
        <dbReference type="PROSITE" id="PS51174"/>
    </source>
</evidence>
<dbReference type="Gene3D" id="2.40.40.10">
    <property type="entry name" value="RlpA-like domain"/>
    <property type="match status" value="1"/>
</dbReference>
<dbReference type="SUPFAM" id="SSF50685">
    <property type="entry name" value="Barwin-like endoglucanases"/>
    <property type="match status" value="1"/>
</dbReference>
<evidence type="ECO:0000256" key="3">
    <source>
        <dbReference type="SAM" id="SignalP"/>
    </source>
</evidence>
<keyword evidence="2" id="KW-1015">Disulfide bond</keyword>
<organism evidence="5">
    <name type="scientific">Medicago truncatula</name>
    <name type="common">Barrel medic</name>
    <name type="synonym">Medicago tribuloides</name>
    <dbReference type="NCBI Taxonomy" id="3880"/>
    <lineage>
        <taxon>Eukaryota</taxon>
        <taxon>Viridiplantae</taxon>
        <taxon>Streptophyta</taxon>
        <taxon>Embryophyta</taxon>
        <taxon>Tracheophyta</taxon>
        <taxon>Spermatophyta</taxon>
        <taxon>Magnoliopsida</taxon>
        <taxon>eudicotyledons</taxon>
        <taxon>Gunneridae</taxon>
        <taxon>Pentapetalae</taxon>
        <taxon>rosids</taxon>
        <taxon>fabids</taxon>
        <taxon>Fabales</taxon>
        <taxon>Fabaceae</taxon>
        <taxon>Papilionoideae</taxon>
        <taxon>50 kb inversion clade</taxon>
        <taxon>NPAAA clade</taxon>
        <taxon>Hologalegina</taxon>
        <taxon>IRL clade</taxon>
        <taxon>Trifolieae</taxon>
        <taxon>Medicago</taxon>
    </lineage>
</organism>
<evidence type="ECO:0000256" key="1">
    <source>
        <dbReference type="ARBA" id="ARBA00022669"/>
    </source>
</evidence>
<dbReference type="InterPro" id="IPR001153">
    <property type="entry name" value="Barwin_dom"/>
</dbReference>
<feature type="domain" description="Barwin" evidence="4">
    <location>
        <begin position="25"/>
        <end position="144"/>
    </location>
</feature>
<accession>I3SZI9</accession>